<evidence type="ECO:0000313" key="4">
    <source>
        <dbReference type="Proteomes" id="UP000095287"/>
    </source>
</evidence>
<feature type="domain" description="Peptidase C1A papain C-terminal" evidence="3">
    <location>
        <begin position="177"/>
        <end position="390"/>
    </location>
</feature>
<evidence type="ECO:0000256" key="2">
    <source>
        <dbReference type="SAM" id="Phobius"/>
    </source>
</evidence>
<dbReference type="Pfam" id="PF08246">
    <property type="entry name" value="Inhibitor_I29"/>
    <property type="match status" value="1"/>
</dbReference>
<dbReference type="GO" id="GO:0006508">
    <property type="term" value="P:proteolysis"/>
    <property type="evidence" value="ECO:0007669"/>
    <property type="project" value="InterPro"/>
</dbReference>
<dbReference type="InterPro" id="IPR025660">
    <property type="entry name" value="Pept_his_AS"/>
</dbReference>
<evidence type="ECO:0000259" key="3">
    <source>
        <dbReference type="SMART" id="SM00645"/>
    </source>
</evidence>
<dbReference type="InterPro" id="IPR000668">
    <property type="entry name" value="Peptidase_C1A_C"/>
</dbReference>
<keyword evidence="4" id="KW-1185">Reference proteome</keyword>
<dbReference type="PRINTS" id="PR00705">
    <property type="entry name" value="PAPAIN"/>
</dbReference>
<dbReference type="SUPFAM" id="SSF54001">
    <property type="entry name" value="Cysteine proteinases"/>
    <property type="match status" value="1"/>
</dbReference>
<reference evidence="5" key="1">
    <citation type="submission" date="2016-11" db="UniProtKB">
        <authorList>
            <consortium name="WormBaseParasite"/>
        </authorList>
    </citation>
    <scope>IDENTIFICATION</scope>
</reference>
<dbReference type="WBParaSite" id="L893_g10147.t1">
    <property type="protein sequence ID" value="L893_g10147.t1"/>
    <property type="gene ID" value="L893_g10147"/>
</dbReference>
<sequence>MPPATGYGSTEPLVHEDEPLKFSWQEGFDLVDKTVKKIKLFLIIFAVIFLLLLLLNASSLVLIVVKLFLPNSRNGVSSTSTTVQQYEEYLTEYPTNAQRNRSAFERLLNFKRSVHLISKLNERSTSTKFGLTKFADWNEKDIRKMLLPVNVNITTLAELGALNTAIPEALLLTHKNESANFDWRTKHVITRVKDQGECASCWAFATIGAVEAANSIESGSPPINLSEQELLDCNLHNIGCYGGNTFIAILYVALNGSMTASSYPYEAMRGPCRKNGSVATVSTWVGLPNSENVMLNWVRYYGTFTVSLRVTKDFFHYKSGIYVPLEDCTDYRKIIGFHSMLVVGFGTDEKGVKYWIVKNSWGDKWGMNGYVHYVRGRNACGIEDNAVAAYGGGLPFWP</sequence>
<dbReference type="FunFam" id="3.90.70.10:FF:000103">
    <property type="entry name" value="Hypothetical LOC496748"/>
    <property type="match status" value="1"/>
</dbReference>
<evidence type="ECO:0000256" key="1">
    <source>
        <dbReference type="ARBA" id="ARBA00008455"/>
    </source>
</evidence>
<evidence type="ECO:0000313" key="5">
    <source>
        <dbReference type="WBParaSite" id="L893_g10147.t1"/>
    </source>
</evidence>
<dbReference type="Proteomes" id="UP000095287">
    <property type="component" value="Unplaced"/>
</dbReference>
<dbReference type="SMART" id="SM00645">
    <property type="entry name" value="Pept_C1"/>
    <property type="match status" value="1"/>
</dbReference>
<keyword evidence="2" id="KW-0812">Transmembrane</keyword>
<comment type="similarity">
    <text evidence="1">Belongs to the peptidase C1 family.</text>
</comment>
<dbReference type="Pfam" id="PF00112">
    <property type="entry name" value="Peptidase_C1"/>
    <property type="match status" value="1"/>
</dbReference>
<dbReference type="InterPro" id="IPR039417">
    <property type="entry name" value="Peptidase_C1A_papain-like"/>
</dbReference>
<dbReference type="CDD" id="cd02248">
    <property type="entry name" value="Peptidase_C1A"/>
    <property type="match status" value="1"/>
</dbReference>
<name>A0A1I7XWA8_9BILA</name>
<dbReference type="InterPro" id="IPR013128">
    <property type="entry name" value="Peptidase_C1A"/>
</dbReference>
<dbReference type="PROSITE" id="PS00639">
    <property type="entry name" value="THIOL_PROTEASE_HIS"/>
    <property type="match status" value="1"/>
</dbReference>
<keyword evidence="2" id="KW-0472">Membrane</keyword>
<dbReference type="AlphaFoldDB" id="A0A1I7XWA8"/>
<dbReference type="InterPro" id="IPR013201">
    <property type="entry name" value="Prot_inhib_I29"/>
</dbReference>
<accession>A0A1I7XWA8</accession>
<feature type="transmembrane region" description="Helical" evidence="2">
    <location>
        <begin position="40"/>
        <end position="69"/>
    </location>
</feature>
<dbReference type="GO" id="GO:0008234">
    <property type="term" value="F:cysteine-type peptidase activity"/>
    <property type="evidence" value="ECO:0007669"/>
    <property type="project" value="InterPro"/>
</dbReference>
<protein>
    <submittedName>
        <fullName evidence="5">Pept_C1 domain-containing protein</fullName>
    </submittedName>
</protein>
<dbReference type="Gene3D" id="3.90.70.10">
    <property type="entry name" value="Cysteine proteinases"/>
    <property type="match status" value="1"/>
</dbReference>
<proteinExistence type="inferred from homology"/>
<dbReference type="PANTHER" id="PTHR12411">
    <property type="entry name" value="CYSTEINE PROTEASE FAMILY C1-RELATED"/>
    <property type="match status" value="1"/>
</dbReference>
<keyword evidence="2" id="KW-1133">Transmembrane helix</keyword>
<organism evidence="4 5">
    <name type="scientific">Steinernema glaseri</name>
    <dbReference type="NCBI Taxonomy" id="37863"/>
    <lineage>
        <taxon>Eukaryota</taxon>
        <taxon>Metazoa</taxon>
        <taxon>Ecdysozoa</taxon>
        <taxon>Nematoda</taxon>
        <taxon>Chromadorea</taxon>
        <taxon>Rhabditida</taxon>
        <taxon>Tylenchina</taxon>
        <taxon>Panagrolaimomorpha</taxon>
        <taxon>Strongyloidoidea</taxon>
        <taxon>Steinernematidae</taxon>
        <taxon>Steinernema</taxon>
    </lineage>
</organism>
<dbReference type="InterPro" id="IPR038765">
    <property type="entry name" value="Papain-like_cys_pep_sf"/>
</dbReference>